<sequence length="311" mass="34703">MRGCWRAMTGDCRSRSWTTAAKSSPGCSPCRRAWSSPKLRCRRKVAEPVSGVPAEGPRIRFLLGGVQKGGTSALARFLAEHPQLALPARKEAHVFDATDFDEAWSVDQVDARFAPHFDAADEVGADRLHGDATPITLFHPALVARVARYNPAMRWVLLLRDPVERAVSHYFMERGRGLESRSLLAAVLLEPWRLRKHSDDWSPDSPLRVCSYVARGRYAGQLDVLLRHFPRGQVLLLRSRDLAARPTQVLAQVTDFLGVSRLPDRAGGTERVFVGDYRPPAAWSPGRLALRWRLRGEVAALARRHGVLLDP</sequence>
<dbReference type="Proteomes" id="UP000316584">
    <property type="component" value="Chromosome"/>
</dbReference>
<evidence type="ECO:0000259" key="3">
    <source>
        <dbReference type="Pfam" id="PF00685"/>
    </source>
</evidence>
<evidence type="ECO:0000313" key="4">
    <source>
        <dbReference type="EMBL" id="QDW66339.1"/>
    </source>
</evidence>
<dbReference type="GO" id="GO:0008146">
    <property type="term" value="F:sulfotransferase activity"/>
    <property type="evidence" value="ECO:0007669"/>
    <property type="project" value="InterPro"/>
</dbReference>
<name>A0A518N365_9GAMM</name>
<dbReference type="SUPFAM" id="SSF52540">
    <property type="entry name" value="P-loop containing nucleoside triphosphate hydrolases"/>
    <property type="match status" value="1"/>
</dbReference>
<dbReference type="EMBL" id="CP042218">
    <property type="protein sequence ID" value="QDW66339.1"/>
    <property type="molecule type" value="Genomic_DNA"/>
</dbReference>
<dbReference type="Gene3D" id="3.40.50.300">
    <property type="entry name" value="P-loop containing nucleotide triphosphate hydrolases"/>
    <property type="match status" value="1"/>
</dbReference>
<reference evidence="4 5" key="1">
    <citation type="submission" date="2019-07" db="EMBL/GenBank/DDBJ databases">
        <title>Full genome sequence of Luteimonas sp. Gr-4.</title>
        <authorList>
            <person name="Im W.-T."/>
        </authorList>
    </citation>
    <scope>NUCLEOTIDE SEQUENCE [LARGE SCALE GENOMIC DNA]</scope>
    <source>
        <strain evidence="4 5">Gr-4</strain>
    </source>
</reference>
<keyword evidence="1 4" id="KW-0808">Transferase</keyword>
<dbReference type="InterPro" id="IPR027417">
    <property type="entry name" value="P-loop_NTPase"/>
</dbReference>
<protein>
    <submittedName>
        <fullName evidence="4">Sulfotransferase domain-containing protein</fullName>
    </submittedName>
</protein>
<dbReference type="KEGG" id="lug:FPZ22_05055"/>
<dbReference type="InterPro" id="IPR037359">
    <property type="entry name" value="NST/OST"/>
</dbReference>
<dbReference type="InterPro" id="IPR000863">
    <property type="entry name" value="Sulfotransferase_dom"/>
</dbReference>
<evidence type="ECO:0000256" key="1">
    <source>
        <dbReference type="ARBA" id="ARBA00022679"/>
    </source>
</evidence>
<dbReference type="OrthoDB" id="9075305at2"/>
<keyword evidence="5" id="KW-1185">Reference proteome</keyword>
<keyword evidence="2" id="KW-0325">Glycoprotein</keyword>
<dbReference type="AlphaFoldDB" id="A0A518N365"/>
<dbReference type="PANTHER" id="PTHR10605:SF56">
    <property type="entry name" value="BIFUNCTIONAL HEPARAN SULFATE N-DEACETYLASE_N-SULFOTRANSFERASE"/>
    <property type="match status" value="1"/>
</dbReference>
<dbReference type="Pfam" id="PF00685">
    <property type="entry name" value="Sulfotransfer_1"/>
    <property type="match status" value="1"/>
</dbReference>
<organism evidence="4 5">
    <name type="scientific">Luteimonas granuli</name>
    <dbReference type="NCBI Taxonomy" id="1176533"/>
    <lineage>
        <taxon>Bacteria</taxon>
        <taxon>Pseudomonadati</taxon>
        <taxon>Pseudomonadota</taxon>
        <taxon>Gammaproteobacteria</taxon>
        <taxon>Lysobacterales</taxon>
        <taxon>Lysobacteraceae</taxon>
        <taxon>Luteimonas</taxon>
    </lineage>
</organism>
<feature type="domain" description="Sulfotransferase" evidence="3">
    <location>
        <begin position="61"/>
        <end position="260"/>
    </location>
</feature>
<accession>A0A518N365</accession>
<proteinExistence type="predicted"/>
<evidence type="ECO:0000256" key="2">
    <source>
        <dbReference type="ARBA" id="ARBA00023180"/>
    </source>
</evidence>
<dbReference type="PANTHER" id="PTHR10605">
    <property type="entry name" value="HEPARAN SULFATE SULFOTRANSFERASE"/>
    <property type="match status" value="1"/>
</dbReference>
<gene>
    <name evidence="4" type="ORF">FPZ22_05055</name>
</gene>
<evidence type="ECO:0000313" key="5">
    <source>
        <dbReference type="Proteomes" id="UP000316584"/>
    </source>
</evidence>